<dbReference type="PANTHER" id="PTHR23131:SF0">
    <property type="entry name" value="ENDORIBONUCLEASE LACTB2"/>
    <property type="match status" value="1"/>
</dbReference>
<evidence type="ECO:0000313" key="2">
    <source>
        <dbReference type="EMBL" id="MBU2873061.1"/>
    </source>
</evidence>
<dbReference type="InterPro" id="IPR001279">
    <property type="entry name" value="Metallo-B-lactamas"/>
</dbReference>
<gene>
    <name evidence="2" type="ORF">KO508_03485</name>
</gene>
<sequence>MNNKSSTDIRPAATLALVRDTPSGIEILLLQRTWEAVFLPGYYVFPGGAVDQKESHGREHAEGLEDTEISHTMSLSEGGADYMLAAVRECFEEAGVLLAVDAHRHIITRDHAVHDDRTAVFKGELSLAELCQRHELTIPLDRLAYLSHWVTPPGPPRRFDTRFFVTEAPENQVVSHDGEETIDHVWLSPTQALEEHRAGKRLMTLPTIRTLRVLRDFDSVETLMRYAWANPPEAYPSDPWPAIRRGKPVFLEPDSPAYDEAVKLDPEGEGTTKAEVVSSEPIEIAAGVIRLTAPNPGMMTGPGTNTYILGHERFTVLDPGPNHEGHIEQILEVTGGKIDAVVVTHTHLDHSPGTRALKEKTGCRVYGRQAPAGASQDQAFAPDEQPEHGNIIETDAGSLKALHTPGHASNHLCFLLRDQELLFSGDHIMQGSTVVINPPDGDMKAYLESLYDLLAEPIRFIAPAHGFLMGQPEAIIDYLITHRLAREHKIARALEQLSPVNLKDLTSKAYGDVPTAIHGLAARSALAHLLKLEADGRALHTDGVWRATPTT</sequence>
<accession>A0ABS6A521</accession>
<proteinExistence type="predicted"/>
<dbReference type="CDD" id="cd16278">
    <property type="entry name" value="metallo-hydrolase-like_MBL-fold"/>
    <property type="match status" value="1"/>
</dbReference>
<dbReference type="InterPro" id="IPR050662">
    <property type="entry name" value="Sec-metab_biosynth-thioest"/>
</dbReference>
<dbReference type="InterPro" id="IPR000086">
    <property type="entry name" value="NUDIX_hydrolase_dom"/>
</dbReference>
<protein>
    <submittedName>
        <fullName evidence="2">MBL fold metallo-hydrolase</fullName>
    </submittedName>
</protein>
<dbReference type="PROSITE" id="PS51462">
    <property type="entry name" value="NUDIX"/>
    <property type="match status" value="1"/>
</dbReference>
<name>A0ABS6A521_9GAMM</name>
<dbReference type="EMBL" id="JAHKPV010000001">
    <property type="protein sequence ID" value="MBU2873061.1"/>
    <property type="molecule type" value="Genomic_DNA"/>
</dbReference>
<reference evidence="2 3" key="1">
    <citation type="submission" date="2021-05" db="EMBL/GenBank/DDBJ databases">
        <title>Draft genomes of bacteria isolated from model marine particles.</title>
        <authorList>
            <person name="Datta M.S."/>
            <person name="Schwartzman J.A."/>
            <person name="Enke T.N."/>
            <person name="Saavedra J."/>
            <person name="Cermak N."/>
            <person name="Cordero O.X."/>
        </authorList>
    </citation>
    <scope>NUCLEOTIDE SEQUENCE [LARGE SCALE GENOMIC DNA]</scope>
    <source>
        <strain evidence="2 3">D2M19</strain>
    </source>
</reference>
<comment type="caution">
    <text evidence="2">The sequence shown here is derived from an EMBL/GenBank/DDBJ whole genome shotgun (WGS) entry which is preliminary data.</text>
</comment>
<dbReference type="Pfam" id="PF17778">
    <property type="entry name" value="WHD_BLACT"/>
    <property type="match status" value="1"/>
</dbReference>
<dbReference type="Pfam" id="PF00753">
    <property type="entry name" value="Lactamase_B"/>
    <property type="match status" value="1"/>
</dbReference>
<organism evidence="2 3">
    <name type="scientific">Marinobacter salexigens</name>
    <dbReference type="NCBI Taxonomy" id="1925763"/>
    <lineage>
        <taxon>Bacteria</taxon>
        <taxon>Pseudomonadati</taxon>
        <taxon>Pseudomonadota</taxon>
        <taxon>Gammaproteobacteria</taxon>
        <taxon>Pseudomonadales</taxon>
        <taxon>Marinobacteraceae</taxon>
        <taxon>Marinobacter</taxon>
    </lineage>
</organism>
<keyword evidence="3" id="KW-1185">Reference proteome</keyword>
<dbReference type="SMART" id="SM00849">
    <property type="entry name" value="Lactamase_B"/>
    <property type="match status" value="1"/>
</dbReference>
<feature type="domain" description="Nudix hydrolase" evidence="1">
    <location>
        <begin position="8"/>
        <end position="209"/>
    </location>
</feature>
<dbReference type="RefSeq" id="WP_216006920.1">
    <property type="nucleotide sequence ID" value="NZ_JAHKPV010000001.1"/>
</dbReference>
<dbReference type="PANTHER" id="PTHR23131">
    <property type="entry name" value="ENDORIBONUCLEASE LACTB2"/>
    <property type="match status" value="1"/>
</dbReference>
<evidence type="ECO:0000313" key="3">
    <source>
        <dbReference type="Proteomes" id="UP000753376"/>
    </source>
</evidence>
<dbReference type="CDD" id="cd18870">
    <property type="entry name" value="NUDIX_AcylCoAdiphos_Nudt19"/>
    <property type="match status" value="1"/>
</dbReference>
<dbReference type="InterPro" id="IPR041516">
    <property type="entry name" value="LACTB2_WH"/>
</dbReference>
<dbReference type="Proteomes" id="UP000753376">
    <property type="component" value="Unassembled WGS sequence"/>
</dbReference>
<evidence type="ECO:0000259" key="1">
    <source>
        <dbReference type="PROSITE" id="PS51462"/>
    </source>
</evidence>